<dbReference type="EMBL" id="CP046452">
    <property type="protein sequence ID" value="QGU01636.1"/>
    <property type="molecule type" value="Genomic_DNA"/>
</dbReference>
<keyword evidence="2" id="KW-1185">Reference proteome</keyword>
<sequence>MTTFINLAPVACTAVLRIDDLPRRLRPVVEELMYAYIPSASELEIPGIDPLEATWFTRWERSADVAGAVSTRQVITGLDSELADFGAALDKLRATTGFSAELRLVD</sequence>
<proteinExistence type="predicted"/>
<dbReference type="KEGG" id="ckw:CKALI_03775"/>
<accession>A0A6B8VSC4</accession>
<evidence type="ECO:0000313" key="2">
    <source>
        <dbReference type="Proteomes" id="UP000427071"/>
    </source>
</evidence>
<evidence type="ECO:0000313" key="1">
    <source>
        <dbReference type="EMBL" id="QGU01636.1"/>
    </source>
</evidence>
<dbReference type="RefSeq" id="WP_156192018.1">
    <property type="nucleotide sequence ID" value="NZ_CP046452.1"/>
</dbReference>
<name>A0A6B8VSC4_9CORY</name>
<dbReference type="AlphaFoldDB" id="A0A6B8VSC4"/>
<organism evidence="1 2">
    <name type="scientific">Corynebacterium kalinowskii</name>
    <dbReference type="NCBI Taxonomy" id="2675216"/>
    <lineage>
        <taxon>Bacteria</taxon>
        <taxon>Bacillati</taxon>
        <taxon>Actinomycetota</taxon>
        <taxon>Actinomycetes</taxon>
        <taxon>Mycobacteriales</taxon>
        <taxon>Corynebacteriaceae</taxon>
        <taxon>Corynebacterium</taxon>
    </lineage>
</organism>
<gene>
    <name evidence="1" type="ORF">CKALI_03775</name>
</gene>
<reference evidence="2" key="1">
    <citation type="submission" date="2019-11" db="EMBL/GenBank/DDBJ databases">
        <title>Complete genome sequence of Corynebacterium kalinowskii 1959, a novel Corynebacterium species isolated from soil of a small paddock in Vilsendorf, Germany.</title>
        <authorList>
            <person name="Schaffert L."/>
            <person name="Ruwe M."/>
            <person name="Milse J."/>
            <person name="Hanuschka K."/>
            <person name="Ortseifen V."/>
            <person name="Droste J."/>
            <person name="Brandt D."/>
            <person name="Schlueter L."/>
            <person name="Kutter Y."/>
            <person name="Vinke S."/>
            <person name="Viehoefer P."/>
            <person name="Jacob L."/>
            <person name="Luebke N.-C."/>
            <person name="Schulte-Berndt E."/>
            <person name="Hain C."/>
            <person name="Linder M."/>
            <person name="Schmidt P."/>
            <person name="Wollenschlaeger L."/>
            <person name="Luttermann T."/>
            <person name="Thieme E."/>
            <person name="Hassa J."/>
            <person name="Haak M."/>
            <person name="Wittchen M."/>
            <person name="Mentz A."/>
            <person name="Persicke M."/>
            <person name="Busche T."/>
            <person name="Ruckert C."/>
        </authorList>
    </citation>
    <scope>NUCLEOTIDE SEQUENCE [LARGE SCALE GENOMIC DNA]</scope>
    <source>
        <strain evidence="2">1959</strain>
    </source>
</reference>
<dbReference type="Proteomes" id="UP000427071">
    <property type="component" value="Chromosome"/>
</dbReference>
<protein>
    <submittedName>
        <fullName evidence="1">Uncharacterized protein</fullName>
    </submittedName>
</protein>